<dbReference type="GO" id="GO:0003700">
    <property type="term" value="F:DNA-binding transcription factor activity"/>
    <property type="evidence" value="ECO:0007669"/>
    <property type="project" value="InterPro"/>
</dbReference>
<gene>
    <name evidence="2" type="ORF">UFOPK3046_00999</name>
    <name evidence="3" type="ORF">UFOPK3914_01170</name>
    <name evidence="4" type="ORF">UFOPK4173_01797</name>
    <name evidence="5" type="ORF">UFOPK4354_02053</name>
</gene>
<dbReference type="EMBL" id="CAFAAQ010000079">
    <property type="protein sequence ID" value="CAB4808611.1"/>
    <property type="molecule type" value="Genomic_DNA"/>
</dbReference>
<dbReference type="PANTHER" id="PTHR33164">
    <property type="entry name" value="TRANSCRIPTIONAL REGULATOR, MARR FAMILY"/>
    <property type="match status" value="1"/>
</dbReference>
<dbReference type="Pfam" id="PF01047">
    <property type="entry name" value="MarR"/>
    <property type="match status" value="1"/>
</dbReference>
<dbReference type="InterPro" id="IPR036388">
    <property type="entry name" value="WH-like_DNA-bd_sf"/>
</dbReference>
<dbReference type="InterPro" id="IPR000835">
    <property type="entry name" value="HTH_MarR-typ"/>
</dbReference>
<dbReference type="InterPro" id="IPR039422">
    <property type="entry name" value="MarR/SlyA-like"/>
</dbReference>
<dbReference type="InterPro" id="IPR036390">
    <property type="entry name" value="WH_DNA-bd_sf"/>
</dbReference>
<dbReference type="SUPFAM" id="SSF46785">
    <property type="entry name" value="Winged helix' DNA-binding domain"/>
    <property type="match status" value="1"/>
</dbReference>
<reference evidence="4" key="1">
    <citation type="submission" date="2020-05" db="EMBL/GenBank/DDBJ databases">
        <authorList>
            <person name="Chiriac C."/>
            <person name="Salcher M."/>
            <person name="Ghai R."/>
            <person name="Kavagutti S V."/>
        </authorList>
    </citation>
    <scope>NUCLEOTIDE SEQUENCE</scope>
</reference>
<dbReference type="PANTHER" id="PTHR33164:SF99">
    <property type="entry name" value="MARR FAMILY REGULATORY PROTEIN"/>
    <property type="match status" value="1"/>
</dbReference>
<proteinExistence type="predicted"/>
<name>A0A6J7SFZ0_9ZZZZ</name>
<dbReference type="EMBL" id="CAFBQW010000343">
    <property type="protein sequence ID" value="CAB5069394.1"/>
    <property type="molecule type" value="Genomic_DNA"/>
</dbReference>
<sequence>MEPNWLNEREARAWRGYQGMRISLGSHLARHMSSECLLTEAEFEILVNVSEAPERTIRSRDLCSALAWERSRLSHQLSRMESRGLISREPCLGDARGFNVLLTDAGLAAIEAAAPKHLVEVRRSFVDVLTDEQLDSFGDIAETIITHLAGQEENERCGDSPI</sequence>
<dbReference type="AlphaFoldDB" id="A0A6J7SFZ0"/>
<evidence type="ECO:0000313" key="2">
    <source>
        <dbReference type="EMBL" id="CAB4808611.1"/>
    </source>
</evidence>
<feature type="domain" description="HTH marR-type" evidence="1">
    <location>
        <begin position="1"/>
        <end position="146"/>
    </location>
</feature>
<evidence type="ECO:0000313" key="3">
    <source>
        <dbReference type="EMBL" id="CAB4983812.1"/>
    </source>
</evidence>
<dbReference type="Gene3D" id="1.10.10.10">
    <property type="entry name" value="Winged helix-like DNA-binding domain superfamily/Winged helix DNA-binding domain"/>
    <property type="match status" value="1"/>
</dbReference>
<dbReference type="PROSITE" id="PS50995">
    <property type="entry name" value="HTH_MARR_2"/>
    <property type="match status" value="1"/>
</dbReference>
<dbReference type="GO" id="GO:0006950">
    <property type="term" value="P:response to stress"/>
    <property type="evidence" value="ECO:0007669"/>
    <property type="project" value="TreeGrafter"/>
</dbReference>
<dbReference type="EMBL" id="CAFBOG010000105">
    <property type="protein sequence ID" value="CAB4983812.1"/>
    <property type="molecule type" value="Genomic_DNA"/>
</dbReference>
<protein>
    <submittedName>
        <fullName evidence="4">Unannotated protein</fullName>
    </submittedName>
</protein>
<evidence type="ECO:0000313" key="4">
    <source>
        <dbReference type="EMBL" id="CAB5040274.1"/>
    </source>
</evidence>
<dbReference type="EMBL" id="CAFBPW010000279">
    <property type="protein sequence ID" value="CAB5040274.1"/>
    <property type="molecule type" value="Genomic_DNA"/>
</dbReference>
<evidence type="ECO:0000313" key="5">
    <source>
        <dbReference type="EMBL" id="CAB5069394.1"/>
    </source>
</evidence>
<accession>A0A6J7SFZ0</accession>
<evidence type="ECO:0000259" key="1">
    <source>
        <dbReference type="PROSITE" id="PS50995"/>
    </source>
</evidence>
<organism evidence="4">
    <name type="scientific">freshwater metagenome</name>
    <dbReference type="NCBI Taxonomy" id="449393"/>
    <lineage>
        <taxon>unclassified sequences</taxon>
        <taxon>metagenomes</taxon>
        <taxon>ecological metagenomes</taxon>
    </lineage>
</organism>
<dbReference type="SMART" id="SM00347">
    <property type="entry name" value="HTH_MARR"/>
    <property type="match status" value="1"/>
</dbReference>